<keyword evidence="1" id="KW-0472">Membrane</keyword>
<feature type="transmembrane region" description="Helical" evidence="1">
    <location>
        <begin position="180"/>
        <end position="200"/>
    </location>
</feature>
<feature type="transmembrane region" description="Helical" evidence="1">
    <location>
        <begin position="241"/>
        <end position="260"/>
    </location>
</feature>
<keyword evidence="4" id="KW-1185">Reference proteome</keyword>
<reference evidence="3 4" key="1">
    <citation type="submission" date="2019-10" db="EMBL/GenBank/DDBJ databases">
        <title>Genomic and transcriptomic insights into the perfect genentic adaptation of a filamentous nitrogen-fixing cyanobacterium to rice fields.</title>
        <authorList>
            <person name="Chen Z."/>
        </authorList>
    </citation>
    <scope>NUCLEOTIDE SEQUENCE [LARGE SCALE GENOMIC DNA]</scope>
    <source>
        <strain evidence="3">CCNUC1</strain>
    </source>
</reference>
<sequence>MKRIAALDYLRFIAAISVVCFHYFVWGIVGGKISSIDYIQDIVRYAKYGYLGVDLFFLISGYVIFFSAVNRSPEQFAVSRAVRLYPAYVTSVLFTSFFAFFWGGDKMHVYLNQILANLIMYQPLHRHPFVDGVYWTLMYEINFYLMVFVLLFIGLSRHLNTLFKLWPFLFLIAKLNGWDGLPLLGGYYCYFAAGALFALSSAKRDYIAFIGIGICFWLSIDFNLHLLYTDMNTSTIFFSKYWVAFLITLFYLGFFLISFPKIASLQLPASRILGGLTYPIYLIHAHFGYMFISHFADQNNRLNIYLLTISIVLLISLFIHRAIEIRFGSFWKSFFEIIFGRPIFFVRNILFQ</sequence>
<feature type="transmembrane region" description="Helical" evidence="1">
    <location>
        <begin position="141"/>
        <end position="159"/>
    </location>
</feature>
<dbReference type="RefSeq" id="WP_152591394.1">
    <property type="nucleotide sequence ID" value="NZ_CP045227.1"/>
</dbReference>
<evidence type="ECO:0000313" key="3">
    <source>
        <dbReference type="EMBL" id="QFS50342.1"/>
    </source>
</evidence>
<dbReference type="AlphaFoldDB" id="A0A5P8WCR2"/>
<feature type="transmembrane region" description="Helical" evidence="1">
    <location>
        <begin position="206"/>
        <end position="229"/>
    </location>
</feature>
<dbReference type="InterPro" id="IPR002656">
    <property type="entry name" value="Acyl_transf_3_dom"/>
</dbReference>
<feature type="transmembrane region" description="Helical" evidence="1">
    <location>
        <begin position="81"/>
        <end position="102"/>
    </location>
</feature>
<dbReference type="Proteomes" id="UP000326678">
    <property type="component" value="Chromosome Gxm2"/>
</dbReference>
<keyword evidence="1" id="KW-0812">Transmembrane</keyword>
<dbReference type="EMBL" id="CP045227">
    <property type="protein sequence ID" value="QFS50342.1"/>
    <property type="molecule type" value="Genomic_DNA"/>
</dbReference>
<feature type="domain" description="Acyltransferase 3" evidence="2">
    <location>
        <begin position="5"/>
        <end position="319"/>
    </location>
</feature>
<dbReference type="InterPro" id="IPR050879">
    <property type="entry name" value="Acyltransferase_3"/>
</dbReference>
<evidence type="ECO:0000256" key="1">
    <source>
        <dbReference type="SAM" id="Phobius"/>
    </source>
</evidence>
<protein>
    <submittedName>
        <fullName evidence="3">Acyltransferase</fullName>
    </submittedName>
</protein>
<name>A0A5P8WCR2_9NOSO</name>
<evidence type="ECO:0000259" key="2">
    <source>
        <dbReference type="Pfam" id="PF01757"/>
    </source>
</evidence>
<proteinExistence type="predicted"/>
<keyword evidence="3" id="KW-0808">Transferase</keyword>
<dbReference type="PANTHER" id="PTHR23028">
    <property type="entry name" value="ACETYLTRANSFERASE"/>
    <property type="match status" value="1"/>
</dbReference>
<accession>A0A5P8WCR2</accession>
<keyword evidence="3" id="KW-0012">Acyltransferase</keyword>
<feature type="transmembrane region" description="Helical" evidence="1">
    <location>
        <begin position="272"/>
        <end position="292"/>
    </location>
</feature>
<dbReference type="GO" id="GO:0016020">
    <property type="term" value="C:membrane"/>
    <property type="evidence" value="ECO:0007669"/>
    <property type="project" value="TreeGrafter"/>
</dbReference>
<feature type="transmembrane region" description="Helical" evidence="1">
    <location>
        <begin position="304"/>
        <end position="323"/>
    </location>
</feature>
<dbReference type="KEGG" id="nsh:GXM_07836"/>
<dbReference type="PANTHER" id="PTHR23028:SF53">
    <property type="entry name" value="ACYL_TRANSF_3 DOMAIN-CONTAINING PROTEIN"/>
    <property type="match status" value="1"/>
</dbReference>
<keyword evidence="1" id="KW-1133">Transmembrane helix</keyword>
<dbReference type="Pfam" id="PF01757">
    <property type="entry name" value="Acyl_transf_3"/>
    <property type="match status" value="1"/>
</dbReference>
<feature type="transmembrane region" description="Helical" evidence="1">
    <location>
        <begin position="12"/>
        <end position="29"/>
    </location>
</feature>
<evidence type="ECO:0000313" key="4">
    <source>
        <dbReference type="Proteomes" id="UP000326678"/>
    </source>
</evidence>
<dbReference type="GO" id="GO:0009103">
    <property type="term" value="P:lipopolysaccharide biosynthetic process"/>
    <property type="evidence" value="ECO:0007669"/>
    <property type="project" value="TreeGrafter"/>
</dbReference>
<dbReference type="GO" id="GO:0016747">
    <property type="term" value="F:acyltransferase activity, transferring groups other than amino-acyl groups"/>
    <property type="evidence" value="ECO:0007669"/>
    <property type="project" value="InterPro"/>
</dbReference>
<feature type="transmembrane region" description="Helical" evidence="1">
    <location>
        <begin position="329"/>
        <end position="350"/>
    </location>
</feature>
<gene>
    <name evidence="3" type="ORF">GXM_07836</name>
</gene>
<feature type="transmembrane region" description="Helical" evidence="1">
    <location>
        <begin position="49"/>
        <end position="69"/>
    </location>
</feature>
<organism evidence="3 4">
    <name type="scientific">Nostoc sphaeroides CCNUC1</name>
    <dbReference type="NCBI Taxonomy" id="2653204"/>
    <lineage>
        <taxon>Bacteria</taxon>
        <taxon>Bacillati</taxon>
        <taxon>Cyanobacteriota</taxon>
        <taxon>Cyanophyceae</taxon>
        <taxon>Nostocales</taxon>
        <taxon>Nostocaceae</taxon>
        <taxon>Nostoc</taxon>
    </lineage>
</organism>